<sequence length="254" mass="29154">MKRNIILLFSIYCSIMAYAQKEYDSFLKEGKVWRMEYKQVVYEGESYQDKIIMLSGDTLIDDIPFRRMLEKRWMRGIQDEPTDWKATYGYIGEKDGKVYYWHNSYPTTPQIVMDFSLNVGDNIVGSTGVVYVVKAVSDTILSRSDDKRTRRCISVSIKDREDLDRYSDTWIEGIGSIKGGITGIEGTFVAGAYPKLLLCEDNDICIYNTEDDLRSAIHHGLNNKNGDTYFQLNGLPVIRSTHGIYVKDGKKVVR</sequence>
<evidence type="ECO:0000313" key="2">
    <source>
        <dbReference type="Proteomes" id="UP000199134"/>
    </source>
</evidence>
<organism evidence="1 2">
    <name type="scientific">Prevotella communis</name>
    <dbReference type="NCBI Taxonomy" id="2913614"/>
    <lineage>
        <taxon>Bacteria</taxon>
        <taxon>Pseudomonadati</taxon>
        <taxon>Bacteroidota</taxon>
        <taxon>Bacteroidia</taxon>
        <taxon>Bacteroidales</taxon>
        <taxon>Prevotellaceae</taxon>
        <taxon>Prevotella</taxon>
    </lineage>
</organism>
<comment type="caution">
    <text evidence="1">The sequence shown here is derived from an EMBL/GenBank/DDBJ whole genome shotgun (WGS) entry which is preliminary data.</text>
</comment>
<protein>
    <submittedName>
        <fullName evidence="1">Uncharacterized protein</fullName>
    </submittedName>
</protein>
<dbReference type="AlphaFoldDB" id="A0A1H0L560"/>
<proteinExistence type="predicted"/>
<accession>A0A1H0L560</accession>
<evidence type="ECO:0000313" key="1">
    <source>
        <dbReference type="EMBL" id="SDO63357.1"/>
    </source>
</evidence>
<name>A0A1H0L560_9BACT</name>
<reference evidence="2" key="1">
    <citation type="submission" date="2016-10" db="EMBL/GenBank/DDBJ databases">
        <authorList>
            <person name="de Groot N.N."/>
        </authorList>
    </citation>
    <scope>NUCLEOTIDE SEQUENCE [LARGE SCALE GENOMIC DNA]</scope>
    <source>
        <strain evidence="2">BP1-145</strain>
    </source>
</reference>
<gene>
    <name evidence="1" type="ORF">SAMN04487900_1462</name>
</gene>
<dbReference type="RefSeq" id="WP_091855137.1">
    <property type="nucleotide sequence ID" value="NZ_FNIW01000046.1"/>
</dbReference>
<dbReference type="EMBL" id="FNIW01000046">
    <property type="protein sequence ID" value="SDO63357.1"/>
    <property type="molecule type" value="Genomic_DNA"/>
</dbReference>
<dbReference type="Proteomes" id="UP000199134">
    <property type="component" value="Unassembled WGS sequence"/>
</dbReference>
<dbReference type="OrthoDB" id="1082449at2"/>